<evidence type="ECO:0000313" key="1">
    <source>
        <dbReference type="EMBL" id="CAK5120495.1"/>
    </source>
</evidence>
<name>A0ACB1B6T7_MELEN</name>
<comment type="caution">
    <text evidence="1">The sequence shown here is derived from an EMBL/GenBank/DDBJ whole genome shotgun (WGS) entry which is preliminary data.</text>
</comment>
<accession>A0ACB1B6T7</accession>
<dbReference type="Proteomes" id="UP001497535">
    <property type="component" value="Unassembled WGS sequence"/>
</dbReference>
<reference evidence="1" key="1">
    <citation type="submission" date="2023-11" db="EMBL/GenBank/DDBJ databases">
        <authorList>
            <person name="Poullet M."/>
        </authorList>
    </citation>
    <scope>NUCLEOTIDE SEQUENCE</scope>
    <source>
        <strain evidence="1">E1834</strain>
    </source>
</reference>
<dbReference type="EMBL" id="CAVMJV010000175">
    <property type="protein sequence ID" value="CAK5120495.1"/>
    <property type="molecule type" value="Genomic_DNA"/>
</dbReference>
<keyword evidence="2" id="KW-1185">Reference proteome</keyword>
<organism evidence="1 2">
    <name type="scientific">Meloidogyne enterolobii</name>
    <name type="common">Root-knot nematode worm</name>
    <name type="synonym">Meloidogyne mayaguensis</name>
    <dbReference type="NCBI Taxonomy" id="390850"/>
    <lineage>
        <taxon>Eukaryota</taxon>
        <taxon>Metazoa</taxon>
        <taxon>Ecdysozoa</taxon>
        <taxon>Nematoda</taxon>
        <taxon>Chromadorea</taxon>
        <taxon>Rhabditida</taxon>
        <taxon>Tylenchina</taxon>
        <taxon>Tylenchomorpha</taxon>
        <taxon>Tylenchoidea</taxon>
        <taxon>Meloidogynidae</taxon>
        <taxon>Meloidogyninae</taxon>
        <taxon>Meloidogyne</taxon>
    </lineage>
</organism>
<evidence type="ECO:0000313" key="2">
    <source>
        <dbReference type="Proteomes" id="UP001497535"/>
    </source>
</evidence>
<proteinExistence type="predicted"/>
<gene>
    <name evidence="1" type="ORF">MENTE1834_LOCUS46755</name>
</gene>
<sequence>MSYCLIVAQMSCNAIMAVRHKGLAIVSVNFLPFLWEEKKNLVVNHRHKWHYFIDFFVGDLFLIFFQKNIFIKMYFLPTEIKLDILKHLNPEQLLNVQQTNYYLKNFIEEYKKELARKKFYWLHFSVFFRRHRTDFLTYKLFQPDPKLYDFELSRELEEKWKCAIKRRIPVFFYPEHVLEMAYLAVYKSSHKISKGLLAVVYFPTPFSQICSSIPLNFEQQDKQSTSPIVTQNLVILSYNHLFWENSF</sequence>
<protein>
    <submittedName>
        <fullName evidence="1">Uncharacterized protein</fullName>
    </submittedName>
</protein>